<comment type="subcellular location">
    <subcellularLocation>
        <location evidence="2">Cell membrane</location>
        <topology evidence="2">Single-pass type II membrane protein</topology>
    </subcellularLocation>
</comment>
<sequence>MWKICLFWLFLQCLDAKALEEKPHLLNEIEMSLDHTQDPCEDFYAYSCNNWAEHHPDTRYAESTGLVDNIMNLKLINLLESGREMIMEHSTRHRQHFTQMAVNYYESCAKEKSSNFSRYFERIKPGENLEWPVLEELQAPPPRGDLKVDLWPAQGFDVFGLLGRLQSYGLNNVLINQDVAQTQNGSMQIILDMPEIAPEGQGEQEELLIFSYFLKNAGLPKIKYLDYVKQVKRTGQHWQQVYRNYTTATSSEQDQEEEEEAAKKLTFQKLQQLFPKLATFLENLQPSGSATRFKPQDTVAIYNMEYFQYLMEKPMPARIARKLCNYLMMKFLSFLLKDSSDSFTKLDCIRDVRNKMDLAVNYLYRQHIVADDFKEYFQDMSQLSHKLFKYYLQTLEENPLRLSGEQLDLLKLKLYTLRLNLGNLPQQLIYPRYHNDTMPQPPFNPEEIEKFYQDIPPLDPSNYYQNHLELLRHRFAKSLIYEQNYSYYISTDNKIGSTSTPIYYARQNMILLFQGFLQDPIYNLDMEPLAKWSLLAFILAHEFTHAIDSSGMYFGPDGHILDSDRGIQDHTNFTNALECLQHQLPTDAIDERIADLMGARVAFNAYIKDYNWQTGSEHSSIGWKKLFFLNMSQFFCGRKGVQFRDHDSDADRLHQILMNLEGFAEAFQCEVGTPMNPTEKCRVY</sequence>
<evidence type="ECO:0000256" key="6">
    <source>
        <dbReference type="ARBA" id="ARBA00022801"/>
    </source>
</evidence>
<evidence type="ECO:0000259" key="10">
    <source>
        <dbReference type="Pfam" id="PF01431"/>
    </source>
</evidence>
<keyword evidence="8" id="KW-0482">Metalloprotease</keyword>
<evidence type="ECO:0000256" key="3">
    <source>
        <dbReference type="ARBA" id="ARBA00007357"/>
    </source>
</evidence>
<dbReference type="InterPro" id="IPR042089">
    <property type="entry name" value="Peptidase_M13_dom_2"/>
</dbReference>
<dbReference type="GO" id="GO:0005886">
    <property type="term" value="C:plasma membrane"/>
    <property type="evidence" value="ECO:0007669"/>
    <property type="project" value="UniProtKB-SubCell"/>
</dbReference>
<dbReference type="VEuPathDB" id="VectorBase:MDOMA2_002483"/>
<dbReference type="Pfam" id="PF05649">
    <property type="entry name" value="Peptidase_M13_N"/>
    <property type="match status" value="1"/>
</dbReference>
<dbReference type="PANTHER" id="PTHR11733">
    <property type="entry name" value="ZINC METALLOPROTEASE FAMILY M13 NEPRILYSIN-RELATED"/>
    <property type="match status" value="1"/>
</dbReference>
<dbReference type="InterPro" id="IPR008753">
    <property type="entry name" value="Peptidase_M13_N"/>
</dbReference>
<feature type="domain" description="Peptidase M13 C-terminal" evidence="10">
    <location>
        <begin position="503"/>
        <end position="683"/>
    </location>
</feature>
<evidence type="ECO:0000259" key="11">
    <source>
        <dbReference type="Pfam" id="PF05649"/>
    </source>
</evidence>
<dbReference type="InterPro" id="IPR000718">
    <property type="entry name" value="Peptidase_M13"/>
</dbReference>
<dbReference type="PROSITE" id="PS51885">
    <property type="entry name" value="NEPRILYSIN"/>
    <property type="match status" value="1"/>
</dbReference>
<keyword evidence="5" id="KW-0479">Metal-binding</keyword>
<dbReference type="Pfam" id="PF01431">
    <property type="entry name" value="Peptidase_M13"/>
    <property type="match status" value="1"/>
</dbReference>
<dbReference type="Gene3D" id="1.10.1380.10">
    <property type="entry name" value="Neutral endopeptidase , domain2"/>
    <property type="match status" value="1"/>
</dbReference>
<dbReference type="VEuPathDB" id="VectorBase:MDOA010287"/>
<evidence type="ECO:0000256" key="4">
    <source>
        <dbReference type="ARBA" id="ARBA00022670"/>
    </source>
</evidence>
<evidence type="ECO:0000256" key="9">
    <source>
        <dbReference type="SAM" id="SignalP"/>
    </source>
</evidence>
<evidence type="ECO:0000256" key="7">
    <source>
        <dbReference type="ARBA" id="ARBA00022833"/>
    </source>
</evidence>
<evidence type="ECO:0000313" key="12">
    <source>
        <dbReference type="EnsemblMetazoa" id="MDOA010287-PA"/>
    </source>
</evidence>
<feature type="signal peptide" evidence="9">
    <location>
        <begin position="1"/>
        <end position="18"/>
    </location>
</feature>
<dbReference type="InterPro" id="IPR024079">
    <property type="entry name" value="MetalloPept_cat_dom_sf"/>
</dbReference>
<dbReference type="InterPro" id="IPR018497">
    <property type="entry name" value="Peptidase_M13_C"/>
</dbReference>
<protein>
    <recommendedName>
        <fullName evidence="13">Peptidase family M13</fullName>
    </recommendedName>
</protein>
<keyword evidence="9" id="KW-0732">Signal</keyword>
<dbReference type="SUPFAM" id="SSF55486">
    <property type="entry name" value="Metalloproteases ('zincins'), catalytic domain"/>
    <property type="match status" value="1"/>
</dbReference>
<keyword evidence="4" id="KW-0645">Protease</keyword>
<reference evidence="12" key="1">
    <citation type="submission" date="2020-05" db="UniProtKB">
        <authorList>
            <consortium name="EnsemblMetazoa"/>
        </authorList>
    </citation>
    <scope>IDENTIFICATION</scope>
    <source>
        <strain evidence="12">Aabys</strain>
    </source>
</reference>
<gene>
    <name evidence="12" type="primary">101901497</name>
</gene>
<dbReference type="AlphaFoldDB" id="A0A1I8N0H5"/>
<evidence type="ECO:0008006" key="13">
    <source>
        <dbReference type="Google" id="ProtNLM"/>
    </source>
</evidence>
<evidence type="ECO:0000256" key="1">
    <source>
        <dbReference type="ARBA" id="ARBA00001947"/>
    </source>
</evidence>
<keyword evidence="6" id="KW-0378">Hydrolase</keyword>
<dbReference type="eggNOG" id="KOG3624">
    <property type="taxonomic scope" value="Eukaryota"/>
</dbReference>
<keyword evidence="7" id="KW-0862">Zinc</keyword>
<dbReference type="GO" id="GO:0016485">
    <property type="term" value="P:protein processing"/>
    <property type="evidence" value="ECO:0007669"/>
    <property type="project" value="TreeGrafter"/>
</dbReference>
<evidence type="ECO:0000256" key="5">
    <source>
        <dbReference type="ARBA" id="ARBA00022723"/>
    </source>
</evidence>
<organism evidence="12">
    <name type="scientific">Musca domestica</name>
    <name type="common">House fly</name>
    <dbReference type="NCBI Taxonomy" id="7370"/>
    <lineage>
        <taxon>Eukaryota</taxon>
        <taxon>Metazoa</taxon>
        <taxon>Ecdysozoa</taxon>
        <taxon>Arthropoda</taxon>
        <taxon>Hexapoda</taxon>
        <taxon>Insecta</taxon>
        <taxon>Pterygota</taxon>
        <taxon>Neoptera</taxon>
        <taxon>Endopterygota</taxon>
        <taxon>Diptera</taxon>
        <taxon>Brachycera</taxon>
        <taxon>Muscomorpha</taxon>
        <taxon>Muscoidea</taxon>
        <taxon>Muscidae</taxon>
        <taxon>Musca</taxon>
    </lineage>
</organism>
<dbReference type="GO" id="GO:0046872">
    <property type="term" value="F:metal ion binding"/>
    <property type="evidence" value="ECO:0007669"/>
    <property type="project" value="UniProtKB-KW"/>
</dbReference>
<name>A0A1I8N0H5_MUSDO</name>
<dbReference type="EnsemblMetazoa" id="MDOA010287-RA">
    <property type="protein sequence ID" value="MDOA010287-PA"/>
    <property type="gene ID" value="MDOA010287"/>
</dbReference>
<dbReference type="GO" id="GO:0004222">
    <property type="term" value="F:metalloendopeptidase activity"/>
    <property type="evidence" value="ECO:0007669"/>
    <property type="project" value="InterPro"/>
</dbReference>
<evidence type="ECO:0000256" key="2">
    <source>
        <dbReference type="ARBA" id="ARBA00004401"/>
    </source>
</evidence>
<accession>A0A1I8N0H5</accession>
<dbReference type="Gene3D" id="3.40.390.10">
    <property type="entry name" value="Collagenase (Catalytic Domain)"/>
    <property type="match status" value="1"/>
</dbReference>
<proteinExistence type="inferred from homology"/>
<feature type="chain" id="PRO_5044561102" description="Peptidase family M13" evidence="9">
    <location>
        <begin position="19"/>
        <end position="684"/>
    </location>
</feature>
<comment type="similarity">
    <text evidence="3">Belongs to the peptidase M13 family.</text>
</comment>
<dbReference type="PANTHER" id="PTHR11733:SF167">
    <property type="entry name" value="FI17812P1-RELATED"/>
    <property type="match status" value="1"/>
</dbReference>
<comment type="cofactor">
    <cofactor evidence="1">
        <name>Zn(2+)</name>
        <dbReference type="ChEBI" id="CHEBI:29105"/>
    </cofactor>
</comment>
<evidence type="ECO:0000256" key="8">
    <source>
        <dbReference type="ARBA" id="ARBA00023049"/>
    </source>
</evidence>
<feature type="domain" description="Peptidase M13 N-terminal" evidence="11">
    <location>
        <begin position="39"/>
        <end position="398"/>
    </location>
</feature>